<evidence type="ECO:0000256" key="5">
    <source>
        <dbReference type="RuleBase" id="RU003719"/>
    </source>
</evidence>
<evidence type="ECO:0000256" key="4">
    <source>
        <dbReference type="ARBA" id="ARBA00023027"/>
    </source>
</evidence>
<evidence type="ECO:0000259" key="7">
    <source>
        <dbReference type="Pfam" id="PF02826"/>
    </source>
</evidence>
<feature type="domain" description="D-isomer specific 2-hydroxyacid dehydrogenase NAD-binding" evidence="7">
    <location>
        <begin position="113"/>
        <end position="287"/>
    </location>
</feature>
<dbReference type="SUPFAM" id="SSF52283">
    <property type="entry name" value="Formate/glycerate dehydrogenase catalytic domain-like"/>
    <property type="match status" value="1"/>
</dbReference>
<dbReference type="EMBL" id="CP053073">
    <property type="protein sequence ID" value="QJR14950.1"/>
    <property type="molecule type" value="Genomic_DNA"/>
</dbReference>
<keyword evidence="2" id="KW-0028">Amino-acid biosynthesis</keyword>
<dbReference type="AlphaFoldDB" id="A0A6M4H621"/>
<evidence type="ECO:0000259" key="6">
    <source>
        <dbReference type="Pfam" id="PF00389"/>
    </source>
</evidence>
<organism evidence="8 9">
    <name type="scientific">Usitatibacter palustris</name>
    <dbReference type="NCBI Taxonomy" id="2732487"/>
    <lineage>
        <taxon>Bacteria</taxon>
        <taxon>Pseudomonadati</taxon>
        <taxon>Pseudomonadota</taxon>
        <taxon>Betaproteobacteria</taxon>
        <taxon>Nitrosomonadales</taxon>
        <taxon>Usitatibacteraceae</taxon>
        <taxon>Usitatibacter</taxon>
    </lineage>
</organism>
<proteinExistence type="inferred from homology"/>
<dbReference type="InterPro" id="IPR050857">
    <property type="entry name" value="D-2-hydroxyacid_DH"/>
</dbReference>
<dbReference type="EC" id="1.1.1.81" evidence="8"/>
<reference evidence="8 9" key="1">
    <citation type="submission" date="2020-04" db="EMBL/GenBank/DDBJ databases">
        <title>Usitatibacter rugosus gen. nov., sp. nov. and Usitatibacter palustris sp. nov., novel members of Usitatibacteraceae fam. nov. within the order Nitrosomonadales isolated from soil.</title>
        <authorList>
            <person name="Huber K.J."/>
            <person name="Neumann-Schaal M."/>
            <person name="Geppert A."/>
            <person name="Luckner M."/>
            <person name="Wanner G."/>
            <person name="Overmann J."/>
        </authorList>
    </citation>
    <scope>NUCLEOTIDE SEQUENCE [LARGE SCALE GENOMIC DNA]</scope>
    <source>
        <strain evidence="8 9">Swamp67</strain>
    </source>
</reference>
<dbReference type="GO" id="GO:0008652">
    <property type="term" value="P:amino acid biosynthetic process"/>
    <property type="evidence" value="ECO:0007669"/>
    <property type="project" value="UniProtKB-KW"/>
</dbReference>
<dbReference type="GO" id="GO:0016618">
    <property type="term" value="F:hydroxypyruvate reductase [NAD(P)H] activity"/>
    <property type="evidence" value="ECO:0007669"/>
    <property type="project" value="UniProtKB-EC"/>
</dbReference>
<dbReference type="InParanoid" id="A0A6M4H621"/>
<gene>
    <name evidence="8" type="primary">hpr</name>
    <name evidence="8" type="ORF">DSM104440_01765</name>
</gene>
<evidence type="ECO:0000256" key="3">
    <source>
        <dbReference type="ARBA" id="ARBA00023002"/>
    </source>
</evidence>
<dbReference type="InterPro" id="IPR006139">
    <property type="entry name" value="D-isomer_2_OHA_DH_cat_dom"/>
</dbReference>
<dbReference type="InterPro" id="IPR029752">
    <property type="entry name" value="D-isomer_DH_CS1"/>
</dbReference>
<evidence type="ECO:0000313" key="8">
    <source>
        <dbReference type="EMBL" id="QJR14950.1"/>
    </source>
</evidence>
<name>A0A6M4H621_9PROT</name>
<dbReference type="CDD" id="cd12169">
    <property type="entry name" value="PGDH_like_1"/>
    <property type="match status" value="1"/>
</dbReference>
<protein>
    <submittedName>
        <fullName evidence="8">Hydroxypyruvate reductase</fullName>
        <ecNumber evidence="8">1.1.1.81</ecNumber>
    </submittedName>
</protein>
<dbReference type="Proteomes" id="UP000503096">
    <property type="component" value="Chromosome"/>
</dbReference>
<comment type="similarity">
    <text evidence="1 5">Belongs to the D-isomer specific 2-hydroxyacid dehydrogenase family.</text>
</comment>
<accession>A0A6M4H621</accession>
<dbReference type="Gene3D" id="3.40.50.720">
    <property type="entry name" value="NAD(P)-binding Rossmann-like Domain"/>
    <property type="match status" value="2"/>
</dbReference>
<dbReference type="InterPro" id="IPR036291">
    <property type="entry name" value="NAD(P)-bd_dom_sf"/>
</dbReference>
<evidence type="ECO:0000256" key="1">
    <source>
        <dbReference type="ARBA" id="ARBA00005854"/>
    </source>
</evidence>
<feature type="domain" description="D-isomer specific 2-hydroxyacid dehydrogenase catalytic" evidence="6">
    <location>
        <begin position="18"/>
        <end position="317"/>
    </location>
</feature>
<dbReference type="InterPro" id="IPR006140">
    <property type="entry name" value="D-isomer_DH_NAD-bd"/>
</dbReference>
<keyword evidence="4" id="KW-0520">NAD</keyword>
<dbReference type="SUPFAM" id="SSF51735">
    <property type="entry name" value="NAD(P)-binding Rossmann-fold domains"/>
    <property type="match status" value="1"/>
</dbReference>
<sequence length="320" mass="34464">MKVVVLDDYEDSLRRTADWSGIQARAEVVFHTERLYGEAVYDAVKDAEVIVLVRDRTPFKAALLARLPKLKLFLFTGVRNAQLDAQVLIDRGIPIGITEAGSSKESTSELAWTLILVAAKRLEAYLSLVRQGRWRDGKALPTTLAGERLGIIGLGSIGQRIGAIGKTIGMEVVCWSPNMTPERATAGGAVAVSLEELLSTSKVVSLSLVPSEKTRKLLNAERLATMRPDAILVNTARSALIDMAALPAALAAGRPGIAALDVYDEEPLPAGHALAKLDNVVLSPHLGFVNEPVFKKFGEGVVENLTAWLDGKPLARVFKP</sequence>
<evidence type="ECO:0000256" key="2">
    <source>
        <dbReference type="ARBA" id="ARBA00022605"/>
    </source>
</evidence>
<dbReference type="Pfam" id="PF02826">
    <property type="entry name" value="2-Hacid_dh_C"/>
    <property type="match status" value="1"/>
</dbReference>
<keyword evidence="9" id="KW-1185">Reference proteome</keyword>
<dbReference type="Pfam" id="PF00389">
    <property type="entry name" value="2-Hacid_dh"/>
    <property type="match status" value="1"/>
</dbReference>
<dbReference type="PROSITE" id="PS00065">
    <property type="entry name" value="D_2_HYDROXYACID_DH_1"/>
    <property type="match status" value="1"/>
</dbReference>
<keyword evidence="3 5" id="KW-0560">Oxidoreductase</keyword>
<dbReference type="PANTHER" id="PTHR42789:SF1">
    <property type="entry name" value="D-ISOMER SPECIFIC 2-HYDROXYACID DEHYDROGENASE FAMILY PROTEIN (AFU_ORTHOLOGUE AFUA_6G10090)"/>
    <property type="match status" value="1"/>
</dbReference>
<evidence type="ECO:0000313" key="9">
    <source>
        <dbReference type="Proteomes" id="UP000503096"/>
    </source>
</evidence>
<dbReference type="RefSeq" id="WP_171161806.1">
    <property type="nucleotide sequence ID" value="NZ_CP053073.1"/>
</dbReference>
<dbReference type="KEGG" id="upl:DSM104440_01765"/>
<keyword evidence="8" id="KW-0670">Pyruvate</keyword>
<dbReference type="PANTHER" id="PTHR42789">
    <property type="entry name" value="D-ISOMER SPECIFIC 2-HYDROXYACID DEHYDROGENASE FAMILY PROTEIN (AFU_ORTHOLOGUE AFUA_6G10090)"/>
    <property type="match status" value="1"/>
</dbReference>
<dbReference type="GO" id="GO:0051287">
    <property type="term" value="F:NAD binding"/>
    <property type="evidence" value="ECO:0007669"/>
    <property type="project" value="InterPro"/>
</dbReference>